<organism evidence="2 3">
    <name type="scientific">Aquabacterium olei</name>
    <dbReference type="NCBI Taxonomy" id="1296669"/>
    <lineage>
        <taxon>Bacteria</taxon>
        <taxon>Pseudomonadati</taxon>
        <taxon>Pseudomonadota</taxon>
        <taxon>Betaproteobacteria</taxon>
        <taxon>Burkholderiales</taxon>
        <taxon>Aquabacterium</taxon>
    </lineage>
</organism>
<evidence type="ECO:0000313" key="2">
    <source>
        <dbReference type="EMBL" id="AWI52617.1"/>
    </source>
</evidence>
<dbReference type="KEGG" id="aon:DEH84_03690"/>
<dbReference type="RefSeq" id="WP_109034866.1">
    <property type="nucleotide sequence ID" value="NZ_CP029210.1"/>
</dbReference>
<accession>A0A2U8FNV0</accession>
<dbReference type="AlphaFoldDB" id="A0A2U8FNV0"/>
<evidence type="ECO:0008006" key="4">
    <source>
        <dbReference type="Google" id="ProtNLM"/>
    </source>
</evidence>
<dbReference type="Proteomes" id="UP000244892">
    <property type="component" value="Chromosome"/>
</dbReference>
<evidence type="ECO:0000256" key="1">
    <source>
        <dbReference type="SAM" id="SignalP"/>
    </source>
</evidence>
<reference evidence="2 3" key="1">
    <citation type="submission" date="2018-05" db="EMBL/GenBank/DDBJ databases">
        <title>complete genome sequence of Aquabacterium olei NBRC 110486.</title>
        <authorList>
            <person name="Tang B."/>
            <person name="Chang J."/>
            <person name="Zhang L."/>
            <person name="Yang H."/>
        </authorList>
    </citation>
    <scope>NUCLEOTIDE SEQUENCE [LARGE SCALE GENOMIC DNA]</scope>
    <source>
        <strain evidence="2 3">NBRC 110486</strain>
    </source>
</reference>
<proteinExistence type="predicted"/>
<feature type="signal peptide" evidence="1">
    <location>
        <begin position="1"/>
        <end position="21"/>
    </location>
</feature>
<gene>
    <name evidence="2" type="ORF">DEH84_03690</name>
</gene>
<protein>
    <recommendedName>
        <fullName evidence="4">PEP-CTERM protein-sorting domain-containing protein</fullName>
    </recommendedName>
</protein>
<keyword evidence="1" id="KW-0732">Signal</keyword>
<dbReference type="EMBL" id="CP029210">
    <property type="protein sequence ID" value="AWI52617.1"/>
    <property type="molecule type" value="Genomic_DNA"/>
</dbReference>
<keyword evidence="3" id="KW-1185">Reference proteome</keyword>
<feature type="chain" id="PRO_5015960465" description="PEP-CTERM protein-sorting domain-containing protein" evidence="1">
    <location>
        <begin position="22"/>
        <end position="166"/>
    </location>
</feature>
<name>A0A2U8FNV0_9BURK</name>
<dbReference type="NCBIfam" id="NF038126">
    <property type="entry name" value="PEP_CTERM_FxDxF"/>
    <property type="match status" value="1"/>
</dbReference>
<sequence>MQIKHLAVILGTALAAHAAVAADIDWGAHGTLELVAQTVDPGAFSDTIFFTLPKDTGLAATAVSNNLLSVLGIADGTLSLYFDKPGPDTLIGSFGFDGTTGSSSLSFAPTLAGDYYYQVTGTATGSSGGFYSLSSTTLPVPEPRTWSLALSGLMAAGLVARRRRNS</sequence>
<evidence type="ECO:0000313" key="3">
    <source>
        <dbReference type="Proteomes" id="UP000244892"/>
    </source>
</evidence>
<dbReference type="OrthoDB" id="8563082at2"/>